<dbReference type="eggNOG" id="ENOG502RY2R">
    <property type="taxonomic scope" value="Eukaryota"/>
</dbReference>
<sequence>MAWKSHHQRAAAPGAAAVDHESWEVRAFAEDAASCSEQWPPRSYSCSFCAREFRTAQALGGHMNVHRRERAYANQLGLLRSSTNNPASASAPGDSSTSAAAPALGLCWLYPVPAPANGTGVCHQVPTTSTVTTTSPQNSS</sequence>
<dbReference type="InterPro" id="IPR052426">
    <property type="entry name" value="Plant_dev_regulator"/>
</dbReference>
<evidence type="ECO:0000256" key="8">
    <source>
        <dbReference type="PROSITE-ProRule" id="PRU00042"/>
    </source>
</evidence>
<dbReference type="GeneID" id="9642617"/>
<dbReference type="FunCoup" id="D8RRA5">
    <property type="interactions" value="131"/>
</dbReference>
<accession>D8RRA5</accession>
<comment type="subcellular location">
    <subcellularLocation>
        <location evidence="1">Nucleus</location>
    </subcellularLocation>
</comment>
<name>D8RRA5_SELML</name>
<keyword evidence="2" id="KW-0479">Metal-binding</keyword>
<dbReference type="EMBL" id="GL377587">
    <property type="protein sequence ID" value="EFJ25366.1"/>
    <property type="molecule type" value="Genomic_DNA"/>
</dbReference>
<dbReference type="PROSITE" id="PS00028">
    <property type="entry name" value="ZINC_FINGER_C2H2_1"/>
    <property type="match status" value="1"/>
</dbReference>
<evidence type="ECO:0000256" key="6">
    <source>
        <dbReference type="ARBA" id="ARBA00023163"/>
    </source>
</evidence>
<evidence type="ECO:0000256" key="2">
    <source>
        <dbReference type="ARBA" id="ARBA00022723"/>
    </source>
</evidence>
<evidence type="ECO:0000256" key="3">
    <source>
        <dbReference type="ARBA" id="ARBA00022771"/>
    </source>
</evidence>
<reference evidence="10 11" key="1">
    <citation type="journal article" date="2011" name="Science">
        <title>The Selaginella genome identifies genetic changes associated with the evolution of vascular plants.</title>
        <authorList>
            <person name="Banks J.A."/>
            <person name="Nishiyama T."/>
            <person name="Hasebe M."/>
            <person name="Bowman J.L."/>
            <person name="Gribskov M."/>
            <person name="dePamphilis C."/>
            <person name="Albert V.A."/>
            <person name="Aono N."/>
            <person name="Aoyama T."/>
            <person name="Ambrose B.A."/>
            <person name="Ashton N.W."/>
            <person name="Axtell M.J."/>
            <person name="Barker E."/>
            <person name="Barker M.S."/>
            <person name="Bennetzen J.L."/>
            <person name="Bonawitz N.D."/>
            <person name="Chapple C."/>
            <person name="Cheng C."/>
            <person name="Correa L.G."/>
            <person name="Dacre M."/>
            <person name="DeBarry J."/>
            <person name="Dreyer I."/>
            <person name="Elias M."/>
            <person name="Engstrom E.M."/>
            <person name="Estelle M."/>
            <person name="Feng L."/>
            <person name="Finet C."/>
            <person name="Floyd S.K."/>
            <person name="Frommer W.B."/>
            <person name="Fujita T."/>
            <person name="Gramzow L."/>
            <person name="Gutensohn M."/>
            <person name="Harholt J."/>
            <person name="Hattori M."/>
            <person name="Heyl A."/>
            <person name="Hirai T."/>
            <person name="Hiwatashi Y."/>
            <person name="Ishikawa M."/>
            <person name="Iwata M."/>
            <person name="Karol K.G."/>
            <person name="Koehler B."/>
            <person name="Kolukisaoglu U."/>
            <person name="Kubo M."/>
            <person name="Kurata T."/>
            <person name="Lalonde S."/>
            <person name="Li K."/>
            <person name="Li Y."/>
            <person name="Litt A."/>
            <person name="Lyons E."/>
            <person name="Manning G."/>
            <person name="Maruyama T."/>
            <person name="Michael T.P."/>
            <person name="Mikami K."/>
            <person name="Miyazaki S."/>
            <person name="Morinaga S."/>
            <person name="Murata T."/>
            <person name="Mueller-Roeber B."/>
            <person name="Nelson D.R."/>
            <person name="Obara M."/>
            <person name="Oguri Y."/>
            <person name="Olmstead R.G."/>
            <person name="Onodera N."/>
            <person name="Petersen B.L."/>
            <person name="Pils B."/>
            <person name="Prigge M."/>
            <person name="Rensing S.A."/>
            <person name="Riano-Pachon D.M."/>
            <person name="Roberts A.W."/>
            <person name="Sato Y."/>
            <person name="Scheller H.V."/>
            <person name="Schulz B."/>
            <person name="Schulz C."/>
            <person name="Shakirov E.V."/>
            <person name="Shibagaki N."/>
            <person name="Shinohara N."/>
            <person name="Shippen D.E."/>
            <person name="Soerensen I."/>
            <person name="Sotooka R."/>
            <person name="Sugimoto N."/>
            <person name="Sugita M."/>
            <person name="Sumikawa N."/>
            <person name="Tanurdzic M."/>
            <person name="Theissen G."/>
            <person name="Ulvskov P."/>
            <person name="Wakazuki S."/>
            <person name="Weng J.K."/>
            <person name="Willats W.W."/>
            <person name="Wipf D."/>
            <person name="Wolf P.G."/>
            <person name="Yang L."/>
            <person name="Zimmer A.D."/>
            <person name="Zhu Q."/>
            <person name="Mitros T."/>
            <person name="Hellsten U."/>
            <person name="Loque D."/>
            <person name="Otillar R."/>
            <person name="Salamov A."/>
            <person name="Schmutz J."/>
            <person name="Shapiro H."/>
            <person name="Lindquist E."/>
            <person name="Lucas S."/>
            <person name="Rokhsar D."/>
            <person name="Grigoriev I.V."/>
        </authorList>
    </citation>
    <scope>NUCLEOTIDE SEQUENCE [LARGE SCALE GENOMIC DNA]</scope>
</reference>
<dbReference type="Pfam" id="PF13912">
    <property type="entry name" value="zf-C2H2_6"/>
    <property type="match status" value="1"/>
</dbReference>
<dbReference type="OrthoDB" id="1708403at2759"/>
<dbReference type="AlphaFoldDB" id="D8RRA5"/>
<evidence type="ECO:0000256" key="5">
    <source>
        <dbReference type="ARBA" id="ARBA00023015"/>
    </source>
</evidence>
<dbReference type="KEGG" id="smo:SELMODRAFT_99518"/>
<dbReference type="InterPro" id="IPR036236">
    <property type="entry name" value="Znf_C2H2_sf"/>
</dbReference>
<keyword evidence="6" id="KW-0804">Transcription</keyword>
<dbReference type="HOGENOM" id="CLU_1838580_0_0_1"/>
<dbReference type="PROSITE" id="PS50157">
    <property type="entry name" value="ZINC_FINGER_C2H2_2"/>
    <property type="match status" value="1"/>
</dbReference>
<keyword evidence="5" id="KW-0805">Transcription regulation</keyword>
<evidence type="ECO:0000256" key="4">
    <source>
        <dbReference type="ARBA" id="ARBA00022833"/>
    </source>
</evidence>
<evidence type="ECO:0000313" key="10">
    <source>
        <dbReference type="EMBL" id="EFJ25366.1"/>
    </source>
</evidence>
<dbReference type="InterPro" id="IPR013087">
    <property type="entry name" value="Znf_C2H2_type"/>
</dbReference>
<evidence type="ECO:0000313" key="11">
    <source>
        <dbReference type="Proteomes" id="UP000001514"/>
    </source>
</evidence>
<dbReference type="Gene3D" id="3.30.160.60">
    <property type="entry name" value="Classic Zinc Finger"/>
    <property type="match status" value="1"/>
</dbReference>
<dbReference type="Proteomes" id="UP000001514">
    <property type="component" value="Unassembled WGS sequence"/>
</dbReference>
<evidence type="ECO:0000256" key="1">
    <source>
        <dbReference type="ARBA" id="ARBA00004123"/>
    </source>
</evidence>
<evidence type="ECO:0000259" key="9">
    <source>
        <dbReference type="PROSITE" id="PS50157"/>
    </source>
</evidence>
<keyword evidence="11" id="KW-1185">Reference proteome</keyword>
<dbReference type="GO" id="GO:0005634">
    <property type="term" value="C:nucleus"/>
    <property type="evidence" value="ECO:0007669"/>
    <property type="project" value="UniProtKB-SubCell"/>
</dbReference>
<evidence type="ECO:0000256" key="7">
    <source>
        <dbReference type="ARBA" id="ARBA00023242"/>
    </source>
</evidence>
<dbReference type="PANTHER" id="PTHR45801">
    <property type="entry name" value="OS07G0101800 PROTEIN"/>
    <property type="match status" value="1"/>
</dbReference>
<organism evidence="11">
    <name type="scientific">Selaginella moellendorffii</name>
    <name type="common">Spikemoss</name>
    <dbReference type="NCBI Taxonomy" id="88036"/>
    <lineage>
        <taxon>Eukaryota</taxon>
        <taxon>Viridiplantae</taxon>
        <taxon>Streptophyta</taxon>
        <taxon>Embryophyta</taxon>
        <taxon>Tracheophyta</taxon>
        <taxon>Lycopodiopsida</taxon>
        <taxon>Selaginellales</taxon>
        <taxon>Selaginellaceae</taxon>
        <taxon>Selaginella</taxon>
    </lineage>
</organism>
<feature type="domain" description="C2H2-type" evidence="9">
    <location>
        <begin position="44"/>
        <end position="71"/>
    </location>
</feature>
<keyword evidence="4" id="KW-0862">Zinc</keyword>
<protein>
    <submittedName>
        <fullName evidence="10">EPF-type Cis2-His2 zinc finger transcription factor</fullName>
    </submittedName>
</protein>
<proteinExistence type="predicted"/>
<dbReference type="GO" id="GO:0008270">
    <property type="term" value="F:zinc ion binding"/>
    <property type="evidence" value="ECO:0007669"/>
    <property type="project" value="UniProtKB-KW"/>
</dbReference>
<gene>
    <name evidence="10" type="primary">SUPa-1</name>
    <name evidence="10" type="ORF">SELMODRAFT_99518</name>
</gene>
<keyword evidence="3 8" id="KW-0863">Zinc-finger</keyword>
<dbReference type="InParanoid" id="D8RRA5"/>
<dbReference type="Gramene" id="EFJ25366">
    <property type="protein sequence ID" value="EFJ25366"/>
    <property type="gene ID" value="SELMODRAFT_99518"/>
</dbReference>
<dbReference type="PANTHER" id="PTHR45801:SF107">
    <property type="entry name" value="TRANSCRIPTIONAL REGULATOR SUPERMAN-LIKE"/>
    <property type="match status" value="1"/>
</dbReference>
<dbReference type="SUPFAM" id="SSF57667">
    <property type="entry name" value="beta-beta-alpha zinc fingers"/>
    <property type="match status" value="1"/>
</dbReference>
<keyword evidence="7" id="KW-0539">Nucleus</keyword>